<evidence type="ECO:0000256" key="1">
    <source>
        <dbReference type="SAM" id="Phobius"/>
    </source>
</evidence>
<protein>
    <submittedName>
        <fullName evidence="2">Uncharacterized protein</fullName>
    </submittedName>
</protein>
<dbReference type="EMBL" id="BART01013688">
    <property type="protein sequence ID" value="GAG79979.1"/>
    <property type="molecule type" value="Genomic_DNA"/>
</dbReference>
<gene>
    <name evidence="2" type="ORF">S01H4_27835</name>
</gene>
<sequence>MHVIYFYIYLNFFVLNFYLILFTVREPAVRKVIIIHFSEPNYRIIEYAIFELIVIVMETKPIDACMITIYKIAIYE</sequence>
<proteinExistence type="predicted"/>
<feature type="transmembrane region" description="Helical" evidence="1">
    <location>
        <begin position="6"/>
        <end position="24"/>
    </location>
</feature>
<evidence type="ECO:0000313" key="2">
    <source>
        <dbReference type="EMBL" id="GAG79979.1"/>
    </source>
</evidence>
<dbReference type="AlphaFoldDB" id="X1ADH6"/>
<reference evidence="2" key="1">
    <citation type="journal article" date="2014" name="Front. Microbiol.">
        <title>High frequency of phylogenetically diverse reductive dehalogenase-homologous genes in deep subseafloor sedimentary metagenomes.</title>
        <authorList>
            <person name="Kawai M."/>
            <person name="Futagami T."/>
            <person name="Toyoda A."/>
            <person name="Takaki Y."/>
            <person name="Nishi S."/>
            <person name="Hori S."/>
            <person name="Arai W."/>
            <person name="Tsubouchi T."/>
            <person name="Morono Y."/>
            <person name="Uchiyama I."/>
            <person name="Ito T."/>
            <person name="Fujiyama A."/>
            <person name="Inagaki F."/>
            <person name="Takami H."/>
        </authorList>
    </citation>
    <scope>NUCLEOTIDE SEQUENCE</scope>
    <source>
        <strain evidence="2">Expedition CK06-06</strain>
    </source>
</reference>
<name>X1ADH6_9ZZZZ</name>
<comment type="caution">
    <text evidence="2">The sequence shown here is derived from an EMBL/GenBank/DDBJ whole genome shotgun (WGS) entry which is preliminary data.</text>
</comment>
<keyword evidence="1" id="KW-0812">Transmembrane</keyword>
<keyword evidence="1" id="KW-1133">Transmembrane helix</keyword>
<accession>X1ADH6</accession>
<organism evidence="2">
    <name type="scientific">marine sediment metagenome</name>
    <dbReference type="NCBI Taxonomy" id="412755"/>
    <lineage>
        <taxon>unclassified sequences</taxon>
        <taxon>metagenomes</taxon>
        <taxon>ecological metagenomes</taxon>
    </lineage>
</organism>
<keyword evidence="1" id="KW-0472">Membrane</keyword>